<evidence type="ECO:0000313" key="1">
    <source>
        <dbReference type="EMBL" id="ALB22101.1"/>
    </source>
</evidence>
<sequence length="72" mass="8510">MMSDEVFLAFCQTSILTITKAMYDYCISYDDFEYKEMWLEGVKEKIHQGIDKFFNIDSCQSDLKITPAPFFQ</sequence>
<protein>
    <submittedName>
        <fullName evidence="1">FeS-binding protein</fullName>
    </submittedName>
</protein>
<dbReference type="AlphaFoldDB" id="A0AAC8VH37"/>
<accession>A0AAC8VH37</accession>
<organism evidence="1 2">
    <name type="scientific">Piscirickettsia salmonis</name>
    <dbReference type="NCBI Taxonomy" id="1238"/>
    <lineage>
        <taxon>Bacteria</taxon>
        <taxon>Pseudomonadati</taxon>
        <taxon>Pseudomonadota</taxon>
        <taxon>Gammaproteobacteria</taxon>
        <taxon>Thiotrichales</taxon>
        <taxon>Piscirickettsiaceae</taxon>
        <taxon>Piscirickettsia</taxon>
    </lineage>
</organism>
<dbReference type="Proteomes" id="UP000029558">
    <property type="component" value="Chromosome"/>
</dbReference>
<reference evidence="1 2" key="1">
    <citation type="journal article" date="2014" name="Genome Announc.">
        <title>Comparative Genome Analysis of Two Isolates of the Fish Pathogen Piscirickettsia salmonis from Different Hosts Reveals Major Differences in Virulence-Associated Secretion Systems.</title>
        <authorList>
            <person name="Bohle H."/>
            <person name="Henriquez P."/>
            <person name="Grothusen H."/>
            <person name="Navas E."/>
            <person name="Sandoval A."/>
            <person name="Bustamante F."/>
            <person name="Bustos P."/>
            <person name="Mancilla M."/>
        </authorList>
    </citation>
    <scope>NUCLEOTIDE SEQUENCE [LARGE SCALE GENOMIC DNA]</scope>
    <source>
        <strain evidence="2">B1-32597</strain>
    </source>
</reference>
<proteinExistence type="predicted"/>
<evidence type="ECO:0000313" key="2">
    <source>
        <dbReference type="Proteomes" id="UP000029558"/>
    </source>
</evidence>
<name>A0AAC8VH37_PISSA</name>
<gene>
    <name evidence="1" type="ORF">KU39_918</name>
</gene>
<dbReference type="EMBL" id="CP012508">
    <property type="protein sequence ID" value="ALB22101.1"/>
    <property type="molecule type" value="Genomic_DNA"/>
</dbReference>